<gene>
    <name evidence="1" type="ORF">FCALED_LOCUS4034</name>
</gene>
<evidence type="ECO:0000313" key="2">
    <source>
        <dbReference type="Proteomes" id="UP000789570"/>
    </source>
</evidence>
<accession>A0A9N8ZTN0</accession>
<protein>
    <submittedName>
        <fullName evidence="1">17086_t:CDS:1</fullName>
    </submittedName>
</protein>
<dbReference type="Proteomes" id="UP000789570">
    <property type="component" value="Unassembled WGS sequence"/>
</dbReference>
<organism evidence="1 2">
    <name type="scientific">Funneliformis caledonium</name>
    <dbReference type="NCBI Taxonomy" id="1117310"/>
    <lineage>
        <taxon>Eukaryota</taxon>
        <taxon>Fungi</taxon>
        <taxon>Fungi incertae sedis</taxon>
        <taxon>Mucoromycota</taxon>
        <taxon>Glomeromycotina</taxon>
        <taxon>Glomeromycetes</taxon>
        <taxon>Glomerales</taxon>
        <taxon>Glomeraceae</taxon>
        <taxon>Funneliformis</taxon>
    </lineage>
</organism>
<proteinExistence type="predicted"/>
<dbReference type="AlphaFoldDB" id="A0A9N8ZTN0"/>
<evidence type="ECO:0000313" key="1">
    <source>
        <dbReference type="EMBL" id="CAG8507742.1"/>
    </source>
</evidence>
<reference evidence="1" key="1">
    <citation type="submission" date="2021-06" db="EMBL/GenBank/DDBJ databases">
        <authorList>
            <person name="Kallberg Y."/>
            <person name="Tangrot J."/>
            <person name="Rosling A."/>
        </authorList>
    </citation>
    <scope>NUCLEOTIDE SEQUENCE</scope>
    <source>
        <strain evidence="1">UK204</strain>
    </source>
</reference>
<keyword evidence="2" id="KW-1185">Reference proteome</keyword>
<sequence length="82" mass="9737">MSSTNKCLIDISQTRYSKNESQMGDDLYDKGWKNYRTDVDDTASKNFLKKQSMSNFEERSNYGKYHRAKVAEIDIEWKRLLD</sequence>
<name>A0A9N8ZTN0_9GLOM</name>
<comment type="caution">
    <text evidence="1">The sequence shown here is derived from an EMBL/GenBank/DDBJ whole genome shotgun (WGS) entry which is preliminary data.</text>
</comment>
<dbReference type="EMBL" id="CAJVPQ010000753">
    <property type="protein sequence ID" value="CAG8507742.1"/>
    <property type="molecule type" value="Genomic_DNA"/>
</dbReference>